<dbReference type="Proteomes" id="UP000278807">
    <property type="component" value="Unassembled WGS sequence"/>
</dbReference>
<feature type="transmembrane region" description="Helical" evidence="1">
    <location>
        <begin position="15"/>
        <end position="32"/>
    </location>
</feature>
<proteinExistence type="predicted"/>
<sequence>MVEQFLLSILSYECIWSPSCSIFVMVLFMQLIRPLFHLLSNLCI</sequence>
<keyword evidence="1" id="KW-0812">Transmembrane</keyword>
<dbReference type="EMBL" id="UZAE01002690">
    <property type="protein sequence ID" value="VDN99968.1"/>
    <property type="molecule type" value="Genomic_DNA"/>
</dbReference>
<keyword evidence="1" id="KW-0472">Membrane</keyword>
<gene>
    <name evidence="2" type="ORF">HNAJ_LOCUS4109</name>
</gene>
<accession>A0A3P7S151</accession>
<organism evidence="2 3">
    <name type="scientific">Rodentolepis nana</name>
    <name type="common">Dwarf tapeworm</name>
    <name type="synonym">Hymenolepis nana</name>
    <dbReference type="NCBI Taxonomy" id="102285"/>
    <lineage>
        <taxon>Eukaryota</taxon>
        <taxon>Metazoa</taxon>
        <taxon>Spiralia</taxon>
        <taxon>Lophotrochozoa</taxon>
        <taxon>Platyhelminthes</taxon>
        <taxon>Cestoda</taxon>
        <taxon>Eucestoda</taxon>
        <taxon>Cyclophyllidea</taxon>
        <taxon>Hymenolepididae</taxon>
        <taxon>Rodentolepis</taxon>
    </lineage>
</organism>
<evidence type="ECO:0000256" key="1">
    <source>
        <dbReference type="SAM" id="Phobius"/>
    </source>
</evidence>
<reference evidence="2 3" key="1">
    <citation type="submission" date="2018-11" db="EMBL/GenBank/DDBJ databases">
        <authorList>
            <consortium name="Pathogen Informatics"/>
        </authorList>
    </citation>
    <scope>NUCLEOTIDE SEQUENCE [LARGE SCALE GENOMIC DNA]</scope>
</reference>
<keyword evidence="3" id="KW-1185">Reference proteome</keyword>
<dbReference type="AlphaFoldDB" id="A0A3P7S151"/>
<keyword evidence="1" id="KW-1133">Transmembrane helix</keyword>
<protein>
    <submittedName>
        <fullName evidence="2">Uncharacterized protein</fullName>
    </submittedName>
</protein>
<evidence type="ECO:0000313" key="3">
    <source>
        <dbReference type="Proteomes" id="UP000278807"/>
    </source>
</evidence>
<evidence type="ECO:0000313" key="2">
    <source>
        <dbReference type="EMBL" id="VDN99968.1"/>
    </source>
</evidence>
<name>A0A3P7S151_RODNA</name>